<dbReference type="AlphaFoldDB" id="A0A809Y824"/>
<dbReference type="EMBL" id="AP023093">
    <property type="protein sequence ID" value="BCE35889.1"/>
    <property type="molecule type" value="Genomic_DNA"/>
</dbReference>
<accession>A0A809Y824</accession>
<dbReference type="EMBL" id="AP023098">
    <property type="protein sequence ID" value="BCE79493.1"/>
    <property type="molecule type" value="Genomic_DNA"/>
</dbReference>
<dbReference type="RefSeq" id="WP_182872470.1">
    <property type="nucleotide sequence ID" value="NZ_AP022639.1"/>
</dbReference>
<reference evidence="1" key="1">
    <citation type="submission" date="2020-05" db="EMBL/GenBank/DDBJ databases">
        <title>Complete genome sequence of Bradyrhizobium diazoefficiens XF3 isolated from soybean nodule.</title>
        <authorList>
            <person name="Noda R."/>
            <person name="Kakizaki K."/>
            <person name="Minamisawa K."/>
        </authorList>
    </citation>
    <scope>NUCLEOTIDE SEQUENCE</scope>
    <source>
        <strain evidence="1">XF3</strain>
    </source>
</reference>
<reference evidence="2" key="2">
    <citation type="submission" date="2020-05" db="EMBL/GenBank/DDBJ databases">
        <title>Complete genome sequence of Bradyrhizobium diazoefficiens XF9 isolated from soybean nodule.</title>
        <authorList>
            <person name="Noda R."/>
            <person name="Kakizaki K."/>
            <person name="Minamisawa K."/>
        </authorList>
    </citation>
    <scope>NUCLEOTIDE SEQUENCE</scope>
    <source>
        <strain evidence="2">XF9</strain>
    </source>
</reference>
<name>A0A809Y824_9BRAD</name>
<evidence type="ECO:0000313" key="1">
    <source>
        <dbReference type="EMBL" id="BCE35889.1"/>
    </source>
</evidence>
<sequence>MILTISDVGDVEILKPLHGEPALLVPVVTERGQRLDLRFNPAGYHKLDQFLAALSTLASQTPEVKPLGEPLQ</sequence>
<evidence type="ECO:0000313" key="2">
    <source>
        <dbReference type="EMBL" id="BCE79493.1"/>
    </source>
</evidence>
<proteinExistence type="predicted"/>
<organism evidence="1">
    <name type="scientific">Bradyrhizobium diazoefficiens</name>
    <dbReference type="NCBI Taxonomy" id="1355477"/>
    <lineage>
        <taxon>Bacteria</taxon>
        <taxon>Pseudomonadati</taxon>
        <taxon>Pseudomonadota</taxon>
        <taxon>Alphaproteobacteria</taxon>
        <taxon>Hyphomicrobiales</taxon>
        <taxon>Nitrobacteraceae</taxon>
        <taxon>Bradyrhizobium</taxon>
    </lineage>
</organism>
<gene>
    <name evidence="1" type="ORF">XF3B_09200</name>
    <name evidence="2" type="ORF">XF9B_09140</name>
</gene>
<protein>
    <submittedName>
        <fullName evidence="1">Uncharacterized protein</fullName>
    </submittedName>
</protein>